<name>A0A183N8X6_9TREM</name>
<dbReference type="STRING" id="48269.A0A183N8X6"/>
<proteinExistence type="predicted"/>
<evidence type="ECO:0000313" key="1">
    <source>
        <dbReference type="EMBL" id="VDP52689.1"/>
    </source>
</evidence>
<dbReference type="EMBL" id="UZAI01020657">
    <property type="protein sequence ID" value="VDP52689.1"/>
    <property type="molecule type" value="Genomic_DNA"/>
</dbReference>
<dbReference type="AlphaFoldDB" id="A0A183N8X6"/>
<evidence type="ECO:0000313" key="2">
    <source>
        <dbReference type="Proteomes" id="UP000277204"/>
    </source>
</evidence>
<protein>
    <submittedName>
        <fullName evidence="1">Uncharacterized protein</fullName>
    </submittedName>
</protein>
<sequence>MKNVKTRRGADIASDHHPIGAMMKLKLKKHWTTGGTALQRFNKAFLRDTNKLNEFKIILNKRFQALQDLLKEEETTMEDNCKGIIEALTSTCQEIPGRNKHYHKEWISVETLDKIQARKNKKTAISNSQITTQKIKPQAEYTEANEQVEKSIKADNQKYIMTTRVTTAFASIGFNIHKGKTKILNYDMENTNSITLDDETL</sequence>
<gene>
    <name evidence="1" type="ORF">SMRZ_LOCUS24752</name>
</gene>
<accession>A0A183N8X6</accession>
<reference evidence="1 2" key="1">
    <citation type="submission" date="2018-11" db="EMBL/GenBank/DDBJ databases">
        <authorList>
            <consortium name="Pathogen Informatics"/>
        </authorList>
    </citation>
    <scope>NUCLEOTIDE SEQUENCE [LARGE SCALE GENOMIC DNA]</scope>
    <source>
        <strain evidence="1 2">Zambia</strain>
    </source>
</reference>
<organism evidence="1 2">
    <name type="scientific">Schistosoma margrebowiei</name>
    <dbReference type="NCBI Taxonomy" id="48269"/>
    <lineage>
        <taxon>Eukaryota</taxon>
        <taxon>Metazoa</taxon>
        <taxon>Spiralia</taxon>
        <taxon>Lophotrochozoa</taxon>
        <taxon>Platyhelminthes</taxon>
        <taxon>Trematoda</taxon>
        <taxon>Digenea</taxon>
        <taxon>Strigeidida</taxon>
        <taxon>Schistosomatoidea</taxon>
        <taxon>Schistosomatidae</taxon>
        <taxon>Schistosoma</taxon>
    </lineage>
</organism>
<dbReference type="Proteomes" id="UP000277204">
    <property type="component" value="Unassembled WGS sequence"/>
</dbReference>
<keyword evidence="2" id="KW-1185">Reference proteome</keyword>